<dbReference type="OMA" id="FIPMPLP"/>
<evidence type="ECO:0000313" key="3">
    <source>
        <dbReference type="Proteomes" id="UP000014254"/>
    </source>
</evidence>
<feature type="compositionally biased region" description="Polar residues" evidence="1">
    <location>
        <begin position="1"/>
        <end position="19"/>
    </location>
</feature>
<proteinExistence type="predicted"/>
<keyword evidence="3" id="KW-1185">Reference proteome</keyword>
<protein>
    <submittedName>
        <fullName evidence="2">Uncharacterized protein</fullName>
    </submittedName>
</protein>
<feature type="compositionally biased region" description="Polar residues" evidence="1">
    <location>
        <begin position="221"/>
        <end position="238"/>
    </location>
</feature>
<feature type="compositionally biased region" description="Low complexity" evidence="1">
    <location>
        <begin position="239"/>
        <end position="264"/>
    </location>
</feature>
<dbReference type="InParanoid" id="S2J8U8"/>
<accession>S2J8U8</accession>
<evidence type="ECO:0000313" key="2">
    <source>
        <dbReference type="EMBL" id="EPB86064.1"/>
    </source>
</evidence>
<organism evidence="2 3">
    <name type="scientific">Mucor circinelloides f. circinelloides (strain 1006PhL)</name>
    <name type="common">Mucormycosis agent</name>
    <name type="synonym">Calyptromyces circinelloides</name>
    <dbReference type="NCBI Taxonomy" id="1220926"/>
    <lineage>
        <taxon>Eukaryota</taxon>
        <taxon>Fungi</taxon>
        <taxon>Fungi incertae sedis</taxon>
        <taxon>Mucoromycota</taxon>
        <taxon>Mucoromycotina</taxon>
        <taxon>Mucoromycetes</taxon>
        <taxon>Mucorales</taxon>
        <taxon>Mucorineae</taxon>
        <taxon>Mucoraceae</taxon>
        <taxon>Mucor</taxon>
    </lineage>
</organism>
<feature type="compositionally biased region" description="Basic residues" evidence="1">
    <location>
        <begin position="50"/>
        <end position="75"/>
    </location>
</feature>
<gene>
    <name evidence="2" type="ORF">HMPREF1544_07140</name>
</gene>
<feature type="compositionally biased region" description="Low complexity" evidence="1">
    <location>
        <begin position="157"/>
        <end position="168"/>
    </location>
</feature>
<dbReference type="eggNOG" id="ENOG502SWHY">
    <property type="taxonomic scope" value="Eukaryota"/>
</dbReference>
<dbReference type="OrthoDB" id="2287482at2759"/>
<dbReference type="SUPFAM" id="SSF48371">
    <property type="entry name" value="ARM repeat"/>
    <property type="match status" value="1"/>
</dbReference>
<feature type="compositionally biased region" description="Polar residues" evidence="1">
    <location>
        <begin position="336"/>
        <end position="350"/>
    </location>
</feature>
<feature type="region of interest" description="Disordered" evidence="1">
    <location>
        <begin position="127"/>
        <end position="356"/>
    </location>
</feature>
<dbReference type="EMBL" id="KE123997">
    <property type="protein sequence ID" value="EPB86064.1"/>
    <property type="molecule type" value="Genomic_DNA"/>
</dbReference>
<feature type="compositionally biased region" description="Acidic residues" evidence="1">
    <location>
        <begin position="175"/>
        <end position="209"/>
    </location>
</feature>
<dbReference type="InterPro" id="IPR016024">
    <property type="entry name" value="ARM-type_fold"/>
</dbReference>
<feature type="compositionally biased region" description="Low complexity" evidence="1">
    <location>
        <begin position="291"/>
        <end position="301"/>
    </location>
</feature>
<dbReference type="VEuPathDB" id="FungiDB:HMPREF1544_07140"/>
<dbReference type="AlphaFoldDB" id="S2J8U8"/>
<name>S2J8U8_MUCC1</name>
<dbReference type="Proteomes" id="UP000014254">
    <property type="component" value="Unassembled WGS sequence"/>
</dbReference>
<feature type="compositionally biased region" description="Basic and acidic residues" evidence="1">
    <location>
        <begin position="20"/>
        <end position="32"/>
    </location>
</feature>
<feature type="region of interest" description="Disordered" evidence="1">
    <location>
        <begin position="1"/>
        <end position="76"/>
    </location>
</feature>
<dbReference type="STRING" id="1220926.S2J8U8"/>
<reference evidence="3" key="1">
    <citation type="submission" date="2013-05" db="EMBL/GenBank/DDBJ databases">
        <title>The Genome sequence of Mucor circinelloides f. circinelloides 1006PhL.</title>
        <authorList>
            <consortium name="The Broad Institute Genomics Platform"/>
            <person name="Cuomo C."/>
            <person name="Earl A."/>
            <person name="Findley K."/>
            <person name="Lee S.C."/>
            <person name="Walker B."/>
            <person name="Young S."/>
            <person name="Zeng Q."/>
            <person name="Gargeya S."/>
            <person name="Fitzgerald M."/>
            <person name="Haas B."/>
            <person name="Abouelleil A."/>
            <person name="Allen A.W."/>
            <person name="Alvarado L."/>
            <person name="Arachchi H.M."/>
            <person name="Berlin A.M."/>
            <person name="Chapman S.B."/>
            <person name="Gainer-Dewar J."/>
            <person name="Goldberg J."/>
            <person name="Griggs A."/>
            <person name="Gujja S."/>
            <person name="Hansen M."/>
            <person name="Howarth C."/>
            <person name="Imamovic A."/>
            <person name="Ireland A."/>
            <person name="Larimer J."/>
            <person name="McCowan C."/>
            <person name="Murphy C."/>
            <person name="Pearson M."/>
            <person name="Poon T.W."/>
            <person name="Priest M."/>
            <person name="Roberts A."/>
            <person name="Saif S."/>
            <person name="Shea T."/>
            <person name="Sisk P."/>
            <person name="Sykes S."/>
            <person name="Wortman J."/>
            <person name="Nusbaum C."/>
            <person name="Birren B."/>
        </authorList>
    </citation>
    <scope>NUCLEOTIDE SEQUENCE [LARGE SCALE GENOMIC DNA]</scope>
    <source>
        <strain evidence="3">1006PhL</strain>
    </source>
</reference>
<sequence length="407" mass="46616">MSAALSFSQTDPVSIPNNNSHDDDERAYKDMIRQLAAQAPEPYGAIPPLARRKDKDKKKRRKKKSKDKKTPIRRMSHVENWLAVDSKESIPDEEDLVHSSPFRNFLSTDFLVLPLHMPPPSLSATISDEEITRPLSPPPAVAATTTHKKDLRPVLFPIKQPPIQVIPIKDSRLIDEEDEDEEEEDGEEEEEEEDDDEEDEEEEEEEDENVEKMLNRKRSIPSFSKSQQPSTSMTKSYAMSTSPPSSSSSSTAVMSTSASSTSSTEQEPSKSRWLETIAQLRRSLTLSNSRQQQQQQQQQQQDCHDPNPPPPTRKSNFIPMPLPPKRNVRKKRRSEATTQPRFNPETNTYTRDTRSNPDHLRMISAELNMMRHRKLSSPLKPRGFLPRRTDAFIRGQQRKLSCLKNEL</sequence>
<evidence type="ECO:0000256" key="1">
    <source>
        <dbReference type="SAM" id="MobiDB-lite"/>
    </source>
</evidence>